<feature type="transmembrane region" description="Helical" evidence="2">
    <location>
        <begin position="113"/>
        <end position="142"/>
    </location>
</feature>
<dbReference type="AlphaFoldDB" id="A0A0F7FC00"/>
<proteinExistence type="predicted"/>
<evidence type="ECO:0000256" key="1">
    <source>
        <dbReference type="SAM" id="MobiDB-lite"/>
    </source>
</evidence>
<dbReference type="Proteomes" id="UP000034189">
    <property type="component" value="Chromosome"/>
</dbReference>
<dbReference type="RefSeq" id="WP_025696546.1">
    <property type="nucleotide sequence ID" value="NZ_ASQQ01000458.1"/>
</dbReference>
<evidence type="ECO:0000313" key="4">
    <source>
        <dbReference type="Proteomes" id="UP000034189"/>
    </source>
</evidence>
<gene>
    <name evidence="3" type="ORF">VK70_18385</name>
</gene>
<evidence type="ECO:0000256" key="2">
    <source>
        <dbReference type="SAM" id="Phobius"/>
    </source>
</evidence>
<organism evidence="3 4">
    <name type="scientific">Paenibacillus durus ATCC 35681</name>
    <dbReference type="NCBI Taxonomy" id="1333534"/>
    <lineage>
        <taxon>Bacteria</taxon>
        <taxon>Bacillati</taxon>
        <taxon>Bacillota</taxon>
        <taxon>Bacilli</taxon>
        <taxon>Bacillales</taxon>
        <taxon>Paenibacillaceae</taxon>
        <taxon>Paenibacillus</taxon>
    </lineage>
</organism>
<sequence>MMDMDMDMSGNVQGSMNMGTYGGTGSVISGILSAVTQLLLVALIISIVVGLAVWLKNKYFKESYNKGKQVISNDPMLKTIFVLASTFIGVIIILYLLGILMNGGFNPNRIGFVSAWSVAGILTFFVKLLTVLFVVALIAFLYSYVKHNINKTPVASSNGAALPAGNEVKSNHNEETPSAATANVDEPETNKD</sequence>
<dbReference type="OrthoDB" id="2605756at2"/>
<name>A0A0F7FC00_PAEDU</name>
<reference evidence="3 4" key="1">
    <citation type="submission" date="2015-03" db="EMBL/GenBank/DDBJ databases">
        <authorList>
            <person name="Abdul Halim M."/>
        </authorList>
    </citation>
    <scope>NUCLEOTIDE SEQUENCE [LARGE SCALE GENOMIC DNA]</scope>
    <source>
        <strain evidence="3 4">ATCC 35681</strain>
    </source>
</reference>
<feature type="transmembrane region" description="Helical" evidence="2">
    <location>
        <begin position="76"/>
        <end position="101"/>
    </location>
</feature>
<reference evidence="3 4" key="2">
    <citation type="journal article" date="2016" name="Genome Announc.">
        <title>Genome Sequence of a Gram-Positive Diazotroph, Paenibacillus durus Type Strain ATCC 35681.</title>
        <authorList>
            <person name="Halim M.A."/>
            <person name="Rahman A.Y."/>
            <person name="Sim K.S."/>
            <person name="Yam H.C."/>
            <person name="Rahim A.A."/>
            <person name="Ghazali A.H."/>
            <person name="Najimudin N."/>
        </authorList>
    </citation>
    <scope>NUCLEOTIDE SEQUENCE [LARGE SCALE GENOMIC DNA]</scope>
    <source>
        <strain evidence="3 4">ATCC 35681</strain>
    </source>
</reference>
<dbReference type="PATRIC" id="fig|1333534.5.peg.4060"/>
<evidence type="ECO:0000313" key="3">
    <source>
        <dbReference type="EMBL" id="AKG36283.1"/>
    </source>
</evidence>
<accession>A0A0F7FC00</accession>
<dbReference type="EMBL" id="CP011114">
    <property type="protein sequence ID" value="AKG36283.1"/>
    <property type="molecule type" value="Genomic_DNA"/>
</dbReference>
<keyword evidence="2" id="KW-0812">Transmembrane</keyword>
<keyword evidence="2" id="KW-0472">Membrane</keyword>
<keyword evidence="2" id="KW-1133">Transmembrane helix</keyword>
<feature type="transmembrane region" description="Helical" evidence="2">
    <location>
        <begin position="27"/>
        <end position="55"/>
    </location>
</feature>
<protein>
    <submittedName>
        <fullName evidence="3">Uncharacterized protein</fullName>
    </submittedName>
</protein>
<feature type="region of interest" description="Disordered" evidence="1">
    <location>
        <begin position="165"/>
        <end position="192"/>
    </location>
</feature>
<dbReference type="HOGENOM" id="CLU_1426746_0_0_9"/>